<dbReference type="InterPro" id="IPR019193">
    <property type="entry name" value="UBQ-conj_enz_E2-bd_prot"/>
</dbReference>
<dbReference type="PANTHER" id="PTHR31531:SF2">
    <property type="entry name" value="E3 UBIQUITIN-PROTEIN LIGASE E3D"/>
    <property type="match status" value="1"/>
</dbReference>
<name>A0A1X7V026_AMPQE</name>
<comment type="subunit">
    <text evidence="8">Interacts with UBE2C/UbcH10 (E2 ubiquitin-conjugating enzyme). In vitro, interacts with cyclin-B.</text>
</comment>
<organism evidence="9">
    <name type="scientific">Amphimedon queenslandica</name>
    <name type="common">Sponge</name>
    <dbReference type="NCBI Taxonomy" id="400682"/>
    <lineage>
        <taxon>Eukaryota</taxon>
        <taxon>Metazoa</taxon>
        <taxon>Porifera</taxon>
        <taxon>Demospongiae</taxon>
        <taxon>Heteroscleromorpha</taxon>
        <taxon>Haplosclerida</taxon>
        <taxon>Niphatidae</taxon>
        <taxon>Amphimedon</taxon>
    </lineage>
</organism>
<dbReference type="Pfam" id="PF09814">
    <property type="entry name" value="HECT_2"/>
    <property type="match status" value="1"/>
</dbReference>
<dbReference type="GO" id="GO:0000151">
    <property type="term" value="C:ubiquitin ligase complex"/>
    <property type="evidence" value="ECO:0007669"/>
    <property type="project" value="TreeGrafter"/>
</dbReference>
<dbReference type="GO" id="GO:0005634">
    <property type="term" value="C:nucleus"/>
    <property type="evidence" value="ECO:0007669"/>
    <property type="project" value="TreeGrafter"/>
</dbReference>
<dbReference type="GO" id="GO:0000209">
    <property type="term" value="P:protein polyubiquitination"/>
    <property type="evidence" value="ECO:0007669"/>
    <property type="project" value="TreeGrafter"/>
</dbReference>
<dbReference type="AlphaFoldDB" id="A0A1X7V026"/>
<keyword evidence="10" id="KW-1185">Reference proteome</keyword>
<dbReference type="GO" id="GO:0031624">
    <property type="term" value="F:ubiquitin conjugating enzyme binding"/>
    <property type="evidence" value="ECO:0007669"/>
    <property type="project" value="TreeGrafter"/>
</dbReference>
<dbReference type="GO" id="GO:0051865">
    <property type="term" value="P:protein autoubiquitination"/>
    <property type="evidence" value="ECO:0007669"/>
    <property type="project" value="TreeGrafter"/>
</dbReference>
<dbReference type="KEGG" id="aqu:105312572"/>
<gene>
    <name evidence="9" type="primary">105312572</name>
</gene>
<dbReference type="GO" id="GO:0006513">
    <property type="term" value="P:protein monoubiquitination"/>
    <property type="evidence" value="ECO:0007669"/>
    <property type="project" value="TreeGrafter"/>
</dbReference>
<dbReference type="GO" id="GO:0043161">
    <property type="term" value="P:proteasome-mediated ubiquitin-dependent protein catabolic process"/>
    <property type="evidence" value="ECO:0007669"/>
    <property type="project" value="TreeGrafter"/>
</dbReference>
<evidence type="ECO:0000256" key="8">
    <source>
        <dbReference type="ARBA" id="ARBA00064185"/>
    </source>
</evidence>
<dbReference type="GO" id="GO:0061630">
    <property type="term" value="F:ubiquitin protein ligase activity"/>
    <property type="evidence" value="ECO:0007669"/>
    <property type="project" value="UniProtKB-EC"/>
</dbReference>
<dbReference type="EnsemblMetazoa" id="XM_019995828.1">
    <property type="protein sequence ID" value="XP_019851387.1"/>
    <property type="gene ID" value="LOC105312572"/>
</dbReference>
<reference evidence="10" key="1">
    <citation type="journal article" date="2010" name="Nature">
        <title>The Amphimedon queenslandica genome and the evolution of animal complexity.</title>
        <authorList>
            <person name="Srivastava M."/>
            <person name="Simakov O."/>
            <person name="Chapman J."/>
            <person name="Fahey B."/>
            <person name="Gauthier M.E."/>
            <person name="Mitros T."/>
            <person name="Richards G.S."/>
            <person name="Conaco C."/>
            <person name="Dacre M."/>
            <person name="Hellsten U."/>
            <person name="Larroux C."/>
            <person name="Putnam N.H."/>
            <person name="Stanke M."/>
            <person name="Adamska M."/>
            <person name="Darling A."/>
            <person name="Degnan S.M."/>
            <person name="Oakley T.H."/>
            <person name="Plachetzki D.C."/>
            <person name="Zhai Y."/>
            <person name="Adamski M."/>
            <person name="Calcino A."/>
            <person name="Cummins S.F."/>
            <person name="Goodstein D.M."/>
            <person name="Harris C."/>
            <person name="Jackson D.J."/>
            <person name="Leys S.P."/>
            <person name="Shu S."/>
            <person name="Woodcroft B.J."/>
            <person name="Vervoort M."/>
            <person name="Kosik K.S."/>
            <person name="Manning G."/>
            <person name="Degnan B.M."/>
            <person name="Rokhsar D.S."/>
        </authorList>
    </citation>
    <scope>NUCLEOTIDE SEQUENCE [LARGE SCALE GENOMIC DNA]</scope>
</reference>
<dbReference type="EnsemblMetazoa" id="Aqu2.1.33378_001">
    <property type="protein sequence ID" value="Aqu2.1.33378_001"/>
    <property type="gene ID" value="Aqu2.1.33378"/>
</dbReference>
<dbReference type="GO" id="GO:0030332">
    <property type="term" value="F:cyclin binding"/>
    <property type="evidence" value="ECO:0007669"/>
    <property type="project" value="TreeGrafter"/>
</dbReference>
<dbReference type="InParanoid" id="A0A1X7V026"/>
<evidence type="ECO:0000256" key="6">
    <source>
        <dbReference type="ARBA" id="ARBA00032298"/>
    </source>
</evidence>
<dbReference type="GO" id="GO:0005829">
    <property type="term" value="C:cytosol"/>
    <property type="evidence" value="ECO:0007669"/>
    <property type="project" value="TreeGrafter"/>
</dbReference>
<comment type="function">
    <text evidence="7">E3 ubiquitin-protein ligase which accepts ubiquitin from specific E2 ubiquitin-conjugating enzymes, and transfers it to substrates, generally promoting their degradation by the proteasome. Independently of its E3 ubiquitin-protein ligase activity, acts as an inhibitor of CPSF3 endonuclease activity by blocking CPSF3 active site.</text>
</comment>
<accession>A0A1X7V026</accession>
<protein>
    <recommendedName>
        <fullName evidence="3">E3 ubiquitin-protein ligase E3D</fullName>
        <ecNumber evidence="2">2.3.2.26</ecNumber>
    </recommendedName>
    <alternativeName>
        <fullName evidence="6">HECT-type E3 ubiquitin transferase E3D</fullName>
    </alternativeName>
    <alternativeName>
        <fullName evidence="5">UbcH10-binding protein with a HECT-like domain</fullName>
    </alternativeName>
    <alternativeName>
        <fullName evidence="4">Ubiquitin-conjugating enzyme E2C-binding protein</fullName>
    </alternativeName>
</protein>
<comment type="catalytic activity">
    <reaction evidence="1">
        <text>S-ubiquitinyl-[E2 ubiquitin-conjugating enzyme]-L-cysteine + [acceptor protein]-L-lysine = [E2 ubiquitin-conjugating enzyme]-L-cysteine + N(6)-ubiquitinyl-[acceptor protein]-L-lysine.</text>
        <dbReference type="EC" id="2.3.2.26"/>
    </reaction>
</comment>
<sequence length="397" mass="45014">MAEGTLHYLEFFPNIQSLLIVVSPPSAAGNGTLIFSPFKISYKNSSCCDNEEAPPLTICNWWDTPLPPLIPNSMINLKTIPNEGTHVRFKTRPHKSTCHRLEGIRETISSILNVPETGDAPNVIMSCRFCHERLMRHCFKRCLPLPSLEWTETVGDIFCHAHKEDAISDYTHSLFPHRETDILIGEETILVQDSILGGSVNRIWNEDQSSVRCKRCSVSIGHISKDSLKGVPIANIDRYKVCISISNESTKANEKHQEMGRKDEHYFAAKLYRLSEELNCFNFLIKSQTGQPILQIQCFRSVSWIMTNVVDKDGRSSIPKLVLKLLYKLVLKDDTSSTLSNGVMESAAFPLRQCLILYEALLKNHYTLPPSLRNTQKTTDDCFKVSYLELPLIRIKS</sequence>
<dbReference type="EC" id="2.3.2.26" evidence="2"/>
<evidence type="ECO:0000256" key="1">
    <source>
        <dbReference type="ARBA" id="ARBA00000885"/>
    </source>
</evidence>
<proteinExistence type="predicted"/>
<evidence type="ECO:0000256" key="2">
    <source>
        <dbReference type="ARBA" id="ARBA00012485"/>
    </source>
</evidence>
<evidence type="ECO:0000256" key="3">
    <source>
        <dbReference type="ARBA" id="ARBA00013646"/>
    </source>
</evidence>
<evidence type="ECO:0000256" key="5">
    <source>
        <dbReference type="ARBA" id="ARBA00032234"/>
    </source>
</evidence>
<dbReference type="STRING" id="400682.A0A1X7V026"/>
<evidence type="ECO:0000313" key="10">
    <source>
        <dbReference type="Proteomes" id="UP000007879"/>
    </source>
</evidence>
<reference evidence="9" key="2">
    <citation type="submission" date="2017-05" db="UniProtKB">
        <authorList>
            <consortium name="EnsemblMetazoa"/>
        </authorList>
    </citation>
    <scope>IDENTIFICATION</scope>
</reference>
<evidence type="ECO:0000256" key="4">
    <source>
        <dbReference type="ARBA" id="ARBA00029737"/>
    </source>
</evidence>
<evidence type="ECO:0000256" key="7">
    <source>
        <dbReference type="ARBA" id="ARBA00053831"/>
    </source>
</evidence>
<evidence type="ECO:0000313" key="9">
    <source>
        <dbReference type="EnsemblMetazoa" id="Aqu2.1.33378_001"/>
    </source>
</evidence>
<dbReference type="Proteomes" id="UP000007879">
    <property type="component" value="Unassembled WGS sequence"/>
</dbReference>
<dbReference type="PANTHER" id="PTHR31531">
    <property type="entry name" value="E3 UBIQUITIN-PROTEIN LIGASE E3D FAMILY MEMBER"/>
    <property type="match status" value="1"/>
</dbReference>